<dbReference type="InterPro" id="IPR024688">
    <property type="entry name" value="Mac_dom"/>
</dbReference>
<evidence type="ECO:0000256" key="5">
    <source>
        <dbReference type="ARBA" id="ARBA00023315"/>
    </source>
</evidence>
<keyword evidence="2" id="KW-0536">Nodulation</keyword>
<dbReference type="PROSITE" id="PS00101">
    <property type="entry name" value="HEXAPEP_TRANSFERASES"/>
    <property type="match status" value="1"/>
</dbReference>
<organism evidence="9 10">
    <name type="scientific">Roseinatronobacter thiooxidans</name>
    <dbReference type="NCBI Taxonomy" id="121821"/>
    <lineage>
        <taxon>Bacteria</taxon>
        <taxon>Pseudomonadati</taxon>
        <taxon>Pseudomonadota</taxon>
        <taxon>Alphaproteobacteria</taxon>
        <taxon>Rhodobacterales</taxon>
        <taxon>Paracoccaceae</taxon>
        <taxon>Roseinatronobacter</taxon>
    </lineage>
</organism>
<dbReference type="GO" id="GO:0016407">
    <property type="term" value="F:acetyltransferase activity"/>
    <property type="evidence" value="ECO:0007669"/>
    <property type="project" value="InterPro"/>
</dbReference>
<evidence type="ECO:0000256" key="1">
    <source>
        <dbReference type="ARBA" id="ARBA00007274"/>
    </source>
</evidence>
<dbReference type="PANTHER" id="PTHR23416">
    <property type="entry name" value="SIALIC ACID SYNTHASE-RELATED"/>
    <property type="match status" value="1"/>
</dbReference>
<dbReference type="SUPFAM" id="SSF51161">
    <property type="entry name" value="Trimeric LpxA-like enzymes"/>
    <property type="match status" value="1"/>
</dbReference>
<dbReference type="EMBL" id="QKZQ01000008">
    <property type="protein sequence ID" value="PZX42339.1"/>
    <property type="molecule type" value="Genomic_DNA"/>
</dbReference>
<evidence type="ECO:0000256" key="6">
    <source>
        <dbReference type="ARBA" id="ARBA00055587"/>
    </source>
</evidence>
<proteinExistence type="inferred from homology"/>
<protein>
    <recommendedName>
        <fullName evidence="7">Nodulation protein L</fullName>
    </recommendedName>
</protein>
<dbReference type="PANTHER" id="PTHR23416:SF23">
    <property type="entry name" value="ACETYLTRANSFERASE C18B11.09C-RELATED"/>
    <property type="match status" value="1"/>
</dbReference>
<keyword evidence="5" id="KW-0012">Acyltransferase</keyword>
<dbReference type="InterPro" id="IPR011004">
    <property type="entry name" value="Trimer_LpxA-like_sf"/>
</dbReference>
<dbReference type="Gene3D" id="2.160.10.10">
    <property type="entry name" value="Hexapeptide repeat proteins"/>
    <property type="match status" value="1"/>
</dbReference>
<accession>A0A2W7QM26</accession>
<dbReference type="InterPro" id="IPR001451">
    <property type="entry name" value="Hexapep"/>
</dbReference>
<dbReference type="GO" id="GO:0008374">
    <property type="term" value="F:O-acyltransferase activity"/>
    <property type="evidence" value="ECO:0007669"/>
    <property type="project" value="TreeGrafter"/>
</dbReference>
<dbReference type="SMART" id="SM01266">
    <property type="entry name" value="Mac"/>
    <property type="match status" value="1"/>
</dbReference>
<dbReference type="Proteomes" id="UP000249364">
    <property type="component" value="Unassembled WGS sequence"/>
</dbReference>
<dbReference type="Pfam" id="PF00132">
    <property type="entry name" value="Hexapep"/>
    <property type="match status" value="1"/>
</dbReference>
<dbReference type="GO" id="GO:0005829">
    <property type="term" value="C:cytosol"/>
    <property type="evidence" value="ECO:0007669"/>
    <property type="project" value="TreeGrafter"/>
</dbReference>
<dbReference type="STRING" id="121821.GCA_001870675_01629"/>
<evidence type="ECO:0000313" key="10">
    <source>
        <dbReference type="Proteomes" id="UP000249364"/>
    </source>
</evidence>
<evidence type="ECO:0000256" key="7">
    <source>
        <dbReference type="ARBA" id="ARBA00067695"/>
    </source>
</evidence>
<evidence type="ECO:0000259" key="8">
    <source>
        <dbReference type="SMART" id="SM01266"/>
    </source>
</evidence>
<gene>
    <name evidence="9" type="ORF">LY56_02034</name>
</gene>
<comment type="function">
    <text evidence="6">Acetyltransferase implicated in the O-acetylation of Nod factors.</text>
</comment>
<dbReference type="InterPro" id="IPR051159">
    <property type="entry name" value="Hexapeptide_acetyltransf"/>
</dbReference>
<dbReference type="AlphaFoldDB" id="A0A2W7QM26"/>
<keyword evidence="4" id="KW-0677">Repeat</keyword>
<dbReference type="InterPro" id="IPR018357">
    <property type="entry name" value="Hexapep_transf_CS"/>
</dbReference>
<dbReference type="Pfam" id="PF12464">
    <property type="entry name" value="Mac"/>
    <property type="match status" value="1"/>
</dbReference>
<comment type="similarity">
    <text evidence="1">Belongs to the transferase hexapeptide repeat family.</text>
</comment>
<dbReference type="FunFam" id="2.160.10.10:FF:000025">
    <property type="entry name" value="Hexapeptide-repeat containing-acetyltransferase"/>
    <property type="match status" value="1"/>
</dbReference>
<name>A0A2W7QM26_9RHOB</name>
<dbReference type="CDD" id="cd03357">
    <property type="entry name" value="LbH_MAT_GAT"/>
    <property type="match status" value="1"/>
</dbReference>
<feature type="domain" description="Maltose/galactoside acetyltransferase" evidence="8">
    <location>
        <begin position="8"/>
        <end position="61"/>
    </location>
</feature>
<sequence>MDGGVSERDKMLAGAPYDPGAAELVALRRKAQSLMRAYNQTIDGDGARADLMPALLGTWNGATIRAPFHVDYGQHIHFGPECFVNFNCVILDVCEVRIGARTQIGPNVQILTADHPRDAARRAVAEEWGRPIAIGADVWIGGGAIILPGVTIGDGAIIGAGAVVTRNVPAGMTVVGNPARMLPKTDGQG</sequence>
<evidence type="ECO:0000256" key="2">
    <source>
        <dbReference type="ARBA" id="ARBA00022458"/>
    </source>
</evidence>
<evidence type="ECO:0000256" key="3">
    <source>
        <dbReference type="ARBA" id="ARBA00022679"/>
    </source>
</evidence>
<reference evidence="9 10" key="1">
    <citation type="submission" date="2018-06" db="EMBL/GenBank/DDBJ databases">
        <title>Genomic Encyclopedia of Archaeal and Bacterial Type Strains, Phase II (KMG-II): from individual species to whole genera.</title>
        <authorList>
            <person name="Goeker M."/>
        </authorList>
    </citation>
    <scope>NUCLEOTIDE SEQUENCE [LARGE SCALE GENOMIC DNA]</scope>
    <source>
        <strain evidence="9 10">DSM 13087</strain>
    </source>
</reference>
<evidence type="ECO:0000256" key="4">
    <source>
        <dbReference type="ARBA" id="ARBA00022737"/>
    </source>
</evidence>
<keyword evidence="10" id="KW-1185">Reference proteome</keyword>
<comment type="caution">
    <text evidence="9">The sequence shown here is derived from an EMBL/GenBank/DDBJ whole genome shotgun (WGS) entry which is preliminary data.</text>
</comment>
<evidence type="ECO:0000313" key="9">
    <source>
        <dbReference type="EMBL" id="PZX42339.1"/>
    </source>
</evidence>
<keyword evidence="3 9" id="KW-0808">Transferase</keyword>